<evidence type="ECO:0000313" key="3">
    <source>
        <dbReference type="Proteomes" id="UP000317369"/>
    </source>
</evidence>
<dbReference type="InterPro" id="IPR011330">
    <property type="entry name" value="Glyco_hydro/deAcase_b/a-brl"/>
</dbReference>
<dbReference type="EMBL" id="CP036425">
    <property type="protein sequence ID" value="QDU34178.1"/>
    <property type="molecule type" value="Genomic_DNA"/>
</dbReference>
<feature type="domain" description="NodB homology" evidence="1">
    <location>
        <begin position="30"/>
        <end position="107"/>
    </location>
</feature>
<dbReference type="GO" id="GO:0005975">
    <property type="term" value="P:carbohydrate metabolic process"/>
    <property type="evidence" value="ECO:0007669"/>
    <property type="project" value="InterPro"/>
</dbReference>
<organism evidence="2 3">
    <name type="scientific">Poriferisphaera corsica</name>
    <dbReference type="NCBI Taxonomy" id="2528020"/>
    <lineage>
        <taxon>Bacteria</taxon>
        <taxon>Pseudomonadati</taxon>
        <taxon>Planctomycetota</taxon>
        <taxon>Phycisphaerae</taxon>
        <taxon>Phycisphaerales</taxon>
        <taxon>Phycisphaeraceae</taxon>
        <taxon>Poriferisphaera</taxon>
    </lineage>
</organism>
<keyword evidence="3" id="KW-1185">Reference proteome</keyword>
<dbReference type="SUPFAM" id="SSF88713">
    <property type="entry name" value="Glycoside hydrolase/deacetylase"/>
    <property type="match status" value="1"/>
</dbReference>
<name>A0A517YVB8_9BACT</name>
<accession>A0A517YVB8</accession>
<dbReference type="Gene3D" id="3.20.20.370">
    <property type="entry name" value="Glycoside hydrolase/deacetylase"/>
    <property type="match status" value="1"/>
</dbReference>
<protein>
    <submittedName>
        <fullName evidence="2">Polysaccharide deacetylase</fullName>
    </submittedName>
</protein>
<dbReference type="InterPro" id="IPR002509">
    <property type="entry name" value="NODB_dom"/>
</dbReference>
<dbReference type="AlphaFoldDB" id="A0A517YVB8"/>
<sequence>MLSFDVEEFDIPIEYGQSIDEAEQISVSASGTQKILQLLKSHQIKSTCFTTANFAIHQKSLVKTMSKDCEIASHGYWHSRFEIDDLKRSKDVLEEISGQQVYGFRRARFAYTPQNMIFEAGYRYNSSENPIWMPGRYNNFFGNRTAYIEQDLLNIPISATPTLRIPLFWLAIKNFPLWLIHYASRQVLKSDGYLNIFFHPWEFEDIEKYHLPKYVTSRCGEMMLDRLDWYIRLLKQHGEFIYMKDYEI</sequence>
<gene>
    <name evidence="2" type="ORF">KS4_22400</name>
</gene>
<proteinExistence type="predicted"/>
<dbReference type="GO" id="GO:0016810">
    <property type="term" value="F:hydrolase activity, acting on carbon-nitrogen (but not peptide) bonds"/>
    <property type="evidence" value="ECO:0007669"/>
    <property type="project" value="InterPro"/>
</dbReference>
<dbReference type="Proteomes" id="UP000317369">
    <property type="component" value="Chromosome"/>
</dbReference>
<dbReference type="KEGG" id="pcor:KS4_22400"/>
<dbReference type="Pfam" id="PF01522">
    <property type="entry name" value="Polysacc_deac_1"/>
    <property type="match status" value="1"/>
</dbReference>
<evidence type="ECO:0000259" key="1">
    <source>
        <dbReference type="Pfam" id="PF01522"/>
    </source>
</evidence>
<evidence type="ECO:0000313" key="2">
    <source>
        <dbReference type="EMBL" id="QDU34178.1"/>
    </source>
</evidence>
<reference evidence="2 3" key="1">
    <citation type="submission" date="2019-02" db="EMBL/GenBank/DDBJ databases">
        <title>Deep-cultivation of Planctomycetes and their phenomic and genomic characterization uncovers novel biology.</title>
        <authorList>
            <person name="Wiegand S."/>
            <person name="Jogler M."/>
            <person name="Boedeker C."/>
            <person name="Pinto D."/>
            <person name="Vollmers J."/>
            <person name="Rivas-Marin E."/>
            <person name="Kohn T."/>
            <person name="Peeters S.H."/>
            <person name="Heuer A."/>
            <person name="Rast P."/>
            <person name="Oberbeckmann S."/>
            <person name="Bunk B."/>
            <person name="Jeske O."/>
            <person name="Meyerdierks A."/>
            <person name="Storesund J.E."/>
            <person name="Kallscheuer N."/>
            <person name="Luecker S."/>
            <person name="Lage O.M."/>
            <person name="Pohl T."/>
            <person name="Merkel B.J."/>
            <person name="Hornburger P."/>
            <person name="Mueller R.-W."/>
            <person name="Bruemmer F."/>
            <person name="Labrenz M."/>
            <person name="Spormann A.M."/>
            <person name="Op den Camp H."/>
            <person name="Overmann J."/>
            <person name="Amann R."/>
            <person name="Jetten M.S.M."/>
            <person name="Mascher T."/>
            <person name="Medema M.H."/>
            <person name="Devos D.P."/>
            <person name="Kaster A.-K."/>
            <person name="Ovreas L."/>
            <person name="Rohde M."/>
            <person name="Galperin M.Y."/>
            <person name="Jogler C."/>
        </authorList>
    </citation>
    <scope>NUCLEOTIDE SEQUENCE [LARGE SCALE GENOMIC DNA]</scope>
    <source>
        <strain evidence="2 3">KS4</strain>
    </source>
</reference>